<dbReference type="KEGG" id="lsh:CAB17_00135"/>
<evidence type="ECO:0000259" key="4">
    <source>
        <dbReference type="PROSITE" id="PS50043"/>
    </source>
</evidence>
<dbReference type="AlphaFoldDB" id="A0A2H5FGE7"/>
<accession>A0A2H5FGE7</accession>
<dbReference type="SUPFAM" id="SSF75516">
    <property type="entry name" value="Pheromone-binding domain of LuxR-like quorum-sensing transcription factors"/>
    <property type="match status" value="1"/>
</dbReference>
<dbReference type="EMBL" id="CP025491">
    <property type="protein sequence ID" value="AUH70632.1"/>
    <property type="molecule type" value="Genomic_DNA"/>
</dbReference>
<dbReference type="SMART" id="SM00421">
    <property type="entry name" value="HTH_LUXR"/>
    <property type="match status" value="1"/>
</dbReference>
<dbReference type="InterPro" id="IPR036693">
    <property type="entry name" value="TF_LuxR_autoind-bd_dom_sf"/>
</dbReference>
<feature type="domain" description="HTH luxR-type" evidence="4">
    <location>
        <begin position="172"/>
        <end position="237"/>
    </location>
</feature>
<protein>
    <submittedName>
        <fullName evidence="5">LuxR family transcriptional regulator</fullName>
    </submittedName>
</protein>
<dbReference type="PANTHER" id="PTHR44688:SF16">
    <property type="entry name" value="DNA-BINDING TRANSCRIPTIONAL ACTIVATOR DEVR_DOSR"/>
    <property type="match status" value="1"/>
</dbReference>
<dbReference type="GO" id="GO:0003677">
    <property type="term" value="F:DNA binding"/>
    <property type="evidence" value="ECO:0007669"/>
    <property type="project" value="UniProtKB-KW"/>
</dbReference>
<organism evidence="5 6">
    <name type="scientific">Legionella sainthelensi</name>
    <dbReference type="NCBI Taxonomy" id="28087"/>
    <lineage>
        <taxon>Bacteria</taxon>
        <taxon>Pseudomonadati</taxon>
        <taxon>Pseudomonadota</taxon>
        <taxon>Gammaproteobacteria</taxon>
        <taxon>Legionellales</taxon>
        <taxon>Legionellaceae</taxon>
        <taxon>Legionella</taxon>
    </lineage>
</organism>
<dbReference type="PRINTS" id="PR00038">
    <property type="entry name" value="HTHLUXR"/>
</dbReference>
<evidence type="ECO:0000256" key="2">
    <source>
        <dbReference type="ARBA" id="ARBA00023125"/>
    </source>
</evidence>
<evidence type="ECO:0000256" key="3">
    <source>
        <dbReference type="ARBA" id="ARBA00023163"/>
    </source>
</evidence>
<name>A0A2H5FGE7_9GAMM</name>
<evidence type="ECO:0000313" key="6">
    <source>
        <dbReference type="Proteomes" id="UP000234343"/>
    </source>
</evidence>
<dbReference type="InterPro" id="IPR036388">
    <property type="entry name" value="WH-like_DNA-bd_sf"/>
</dbReference>
<dbReference type="SUPFAM" id="SSF46894">
    <property type="entry name" value="C-terminal effector domain of the bipartite response regulators"/>
    <property type="match status" value="1"/>
</dbReference>
<dbReference type="CDD" id="cd06170">
    <property type="entry name" value="LuxR_C_like"/>
    <property type="match status" value="1"/>
</dbReference>
<dbReference type="InterPro" id="IPR005143">
    <property type="entry name" value="TF_LuxR_autoind-bd_dom"/>
</dbReference>
<dbReference type="Gene3D" id="3.30.450.80">
    <property type="entry name" value="Transcription factor LuxR-like, autoinducer-binding domain"/>
    <property type="match status" value="1"/>
</dbReference>
<dbReference type="PANTHER" id="PTHR44688">
    <property type="entry name" value="DNA-BINDING TRANSCRIPTIONAL ACTIVATOR DEVR_DOSR"/>
    <property type="match status" value="1"/>
</dbReference>
<dbReference type="RefSeq" id="WP_101898444.1">
    <property type="nucleotide sequence ID" value="NZ_CP025491.2"/>
</dbReference>
<sequence length="248" mass="29235">MMQSIKKRMAEVKSIDELNTLLKNYFWSISIKSFAFTYYNQHTKTGSKLVYEWATPPLDAWHKYYLQEGYADIDRTLESTEQSLLPIFWDVKEQFRLAKNKRMRRFKEESLLFGLDKGLCIPLHGPKGEFVILVLHQRINEQGLTNWENHVDTWIGILHTYFHFLRLLLNEKNIGVVPLTKREQECLRLTAEGFRLEMIAQLLKISKRTVNFHLQNANKKLGVTNKYLAIIALWNHDPGMNLNQPNKI</sequence>
<keyword evidence="1" id="KW-0805">Transcription regulation</keyword>
<dbReference type="GO" id="GO:0006355">
    <property type="term" value="P:regulation of DNA-templated transcription"/>
    <property type="evidence" value="ECO:0007669"/>
    <property type="project" value="InterPro"/>
</dbReference>
<proteinExistence type="predicted"/>
<dbReference type="Pfam" id="PF00196">
    <property type="entry name" value="GerE"/>
    <property type="match status" value="1"/>
</dbReference>
<keyword evidence="6" id="KW-1185">Reference proteome</keyword>
<keyword evidence="2" id="KW-0238">DNA-binding</keyword>
<keyword evidence="3" id="KW-0804">Transcription</keyword>
<evidence type="ECO:0000256" key="1">
    <source>
        <dbReference type="ARBA" id="ARBA00023015"/>
    </source>
</evidence>
<reference evidence="5 6" key="1">
    <citation type="submission" date="2017-12" db="EMBL/GenBank/DDBJ databases">
        <title>Legionella sainthelensi LA01-117, whole genome sequence of a clinical isolate from New Zealand.</title>
        <authorList>
            <person name="Cree S.L."/>
            <person name="Slow S."/>
            <person name="Kennedy M.A."/>
            <person name="Murdoch D.R."/>
            <person name="Biggs P.J."/>
            <person name="Anderson T."/>
        </authorList>
    </citation>
    <scope>NUCLEOTIDE SEQUENCE [LARGE SCALE GENOMIC DNA]</scope>
    <source>
        <strain evidence="5 6">LA01-117</strain>
    </source>
</reference>
<dbReference type="Gene3D" id="1.10.10.10">
    <property type="entry name" value="Winged helix-like DNA-binding domain superfamily/Winged helix DNA-binding domain"/>
    <property type="match status" value="1"/>
</dbReference>
<evidence type="ECO:0000313" key="5">
    <source>
        <dbReference type="EMBL" id="AUH70632.1"/>
    </source>
</evidence>
<dbReference type="Proteomes" id="UP000234343">
    <property type="component" value="Chromosome"/>
</dbReference>
<gene>
    <name evidence="5" type="ORF">CAB17_00135</name>
</gene>
<dbReference type="PROSITE" id="PS50043">
    <property type="entry name" value="HTH_LUXR_2"/>
    <property type="match status" value="1"/>
</dbReference>
<dbReference type="InterPro" id="IPR000792">
    <property type="entry name" value="Tscrpt_reg_LuxR_C"/>
</dbReference>
<dbReference type="InterPro" id="IPR016032">
    <property type="entry name" value="Sig_transdc_resp-reg_C-effctor"/>
</dbReference>
<dbReference type="Pfam" id="PF03472">
    <property type="entry name" value="Autoind_bind"/>
    <property type="match status" value="1"/>
</dbReference>